<keyword evidence="1" id="KW-0812">Transmembrane</keyword>
<dbReference type="RefSeq" id="WP_378413545.1">
    <property type="nucleotide sequence ID" value="NZ_JBHSFO010000001.1"/>
</dbReference>
<evidence type="ECO:0000256" key="1">
    <source>
        <dbReference type="SAM" id="Phobius"/>
    </source>
</evidence>
<proteinExistence type="predicted"/>
<organism evidence="2 3">
    <name type="scientific">Rhodococcus kronopolitis</name>
    <dbReference type="NCBI Taxonomy" id="1460226"/>
    <lineage>
        <taxon>Bacteria</taxon>
        <taxon>Bacillati</taxon>
        <taxon>Actinomycetota</taxon>
        <taxon>Actinomycetes</taxon>
        <taxon>Mycobacteriales</taxon>
        <taxon>Nocardiaceae</taxon>
        <taxon>Rhodococcus</taxon>
    </lineage>
</organism>
<sequence>MPVIAQVFAALAAALHVAIFAMESLLWTRPQVWKRFGLTSQQDAEVTRPLAYNQGYYNLFLAIGIVVGLVIGGVGGHAIVVFCLVSIIGAAVVLGSTGTAYLRAAVLQGIFPVLALLALAVF</sequence>
<evidence type="ECO:0000313" key="2">
    <source>
        <dbReference type="EMBL" id="MFC4602417.1"/>
    </source>
</evidence>
<keyword evidence="1" id="KW-1133">Transmembrane helix</keyword>
<dbReference type="Pfam" id="PF06993">
    <property type="entry name" value="DUF1304"/>
    <property type="match status" value="1"/>
</dbReference>
<dbReference type="EMBL" id="JBHSFO010000001">
    <property type="protein sequence ID" value="MFC4602417.1"/>
    <property type="molecule type" value="Genomic_DNA"/>
</dbReference>
<evidence type="ECO:0000313" key="3">
    <source>
        <dbReference type="Proteomes" id="UP001595914"/>
    </source>
</evidence>
<dbReference type="Proteomes" id="UP001595914">
    <property type="component" value="Unassembled WGS sequence"/>
</dbReference>
<accession>A0ABV9FL30</accession>
<feature type="transmembrane region" description="Helical" evidence="1">
    <location>
        <begin position="60"/>
        <end position="93"/>
    </location>
</feature>
<keyword evidence="3" id="KW-1185">Reference proteome</keyword>
<dbReference type="PANTHER" id="PTHR38446:SF1">
    <property type="entry name" value="BLL0914 PROTEIN"/>
    <property type="match status" value="1"/>
</dbReference>
<name>A0ABV9FL30_9NOCA</name>
<protein>
    <submittedName>
        <fullName evidence="2">DUF1304 domain-containing protein</fullName>
    </submittedName>
</protein>
<feature type="transmembrane region" description="Helical" evidence="1">
    <location>
        <begin position="100"/>
        <end position="121"/>
    </location>
</feature>
<gene>
    <name evidence="2" type="ORF">ACFO6S_01785</name>
</gene>
<dbReference type="PANTHER" id="PTHR38446">
    <property type="entry name" value="BLL0914 PROTEIN"/>
    <property type="match status" value="1"/>
</dbReference>
<comment type="caution">
    <text evidence="2">The sequence shown here is derived from an EMBL/GenBank/DDBJ whole genome shotgun (WGS) entry which is preliminary data.</text>
</comment>
<dbReference type="InterPro" id="IPR009732">
    <property type="entry name" value="DUF1304"/>
</dbReference>
<keyword evidence="1" id="KW-0472">Membrane</keyword>
<reference evidence="3" key="1">
    <citation type="journal article" date="2019" name="Int. J. Syst. Evol. Microbiol.">
        <title>The Global Catalogue of Microorganisms (GCM) 10K type strain sequencing project: providing services to taxonomists for standard genome sequencing and annotation.</title>
        <authorList>
            <consortium name="The Broad Institute Genomics Platform"/>
            <consortium name="The Broad Institute Genome Sequencing Center for Infectious Disease"/>
            <person name="Wu L."/>
            <person name="Ma J."/>
        </authorList>
    </citation>
    <scope>NUCLEOTIDE SEQUENCE [LARGE SCALE GENOMIC DNA]</scope>
    <source>
        <strain evidence="3">CCUG 54520</strain>
    </source>
</reference>